<dbReference type="PANTHER" id="PTHR30471:SF3">
    <property type="entry name" value="UPF0758 PROTEIN YEES-RELATED"/>
    <property type="match status" value="1"/>
</dbReference>
<dbReference type="PANTHER" id="PTHR30471">
    <property type="entry name" value="DNA REPAIR PROTEIN RADC"/>
    <property type="match status" value="1"/>
</dbReference>
<keyword evidence="5" id="KW-0482">Metalloprotease</keyword>
<keyword evidence="2" id="KW-0479">Metal-binding</keyword>
<evidence type="ECO:0000256" key="2">
    <source>
        <dbReference type="ARBA" id="ARBA00022723"/>
    </source>
</evidence>
<evidence type="ECO:0000313" key="11">
    <source>
        <dbReference type="Proteomes" id="UP000835287"/>
    </source>
</evidence>
<evidence type="ECO:0000313" key="10">
    <source>
        <dbReference type="EMBL" id="CAE6849596.1"/>
    </source>
</evidence>
<reference evidence="9 11" key="1">
    <citation type="submission" date="2021-02" db="EMBL/GenBank/DDBJ databases">
        <authorList>
            <person name="Pothier F. J."/>
        </authorList>
    </citation>
    <scope>NUCLEOTIDE SEQUENCE</scope>
    <source>
        <strain evidence="10 11">301</strain>
        <strain evidence="9">CFBP 1159</strain>
    </source>
</reference>
<dbReference type="PROSITE" id="PS01302">
    <property type="entry name" value="UPF0758"/>
    <property type="match status" value="1"/>
</dbReference>
<keyword evidence="3" id="KW-0378">Hydrolase</keyword>
<sequence length="243" mass="26597">MPPSGLIGVSDEHRQSRHMHIHDWPTHERPREKLLARGAPALSDAELLAIFVGSGLRGQDAVQTGRDLLLRHGPLRVLLDRTAPALARLPGLGPASACKLSAALELAHRHLLSALERGDALSDPPSVGRYFSQRLRARPYEVFAVLYLDTRHHAIAFEEVFTGTIDGADIHPREVVRRALLHNAAAVIVGHNHPSGNPEPSEADRAVTRRLLGAFELVDIRLLDHFVIGDGRPVSLAERGWLG</sequence>
<keyword evidence="11" id="KW-1185">Reference proteome</keyword>
<evidence type="ECO:0000256" key="1">
    <source>
        <dbReference type="ARBA" id="ARBA00022670"/>
    </source>
</evidence>
<dbReference type="Proteomes" id="UP000835243">
    <property type="component" value="Chromosome"/>
</dbReference>
<keyword evidence="1" id="KW-0645">Protease</keyword>
<dbReference type="InterPro" id="IPR020891">
    <property type="entry name" value="UPF0758_CS"/>
</dbReference>
<proteinExistence type="inferred from homology"/>
<dbReference type="NCBIfam" id="NF000642">
    <property type="entry name" value="PRK00024.1"/>
    <property type="match status" value="1"/>
</dbReference>
<evidence type="ECO:0000259" key="8">
    <source>
        <dbReference type="PROSITE" id="PS50249"/>
    </source>
</evidence>
<dbReference type="GO" id="GO:0046872">
    <property type="term" value="F:metal ion binding"/>
    <property type="evidence" value="ECO:0007669"/>
    <property type="project" value="UniProtKB-KW"/>
</dbReference>
<dbReference type="EMBL" id="HG992338">
    <property type="protein sequence ID" value="CAE6849616.1"/>
    <property type="molecule type" value="Genomic_DNA"/>
</dbReference>
<dbReference type="Gene3D" id="3.40.140.10">
    <property type="entry name" value="Cytidine Deaminase, domain 2"/>
    <property type="match status" value="1"/>
</dbReference>
<dbReference type="GO" id="GO:0006508">
    <property type="term" value="P:proteolysis"/>
    <property type="evidence" value="ECO:0007669"/>
    <property type="project" value="UniProtKB-KW"/>
</dbReference>
<dbReference type="Proteomes" id="UP000835287">
    <property type="component" value="Chromosome"/>
</dbReference>
<dbReference type="Pfam" id="PF04002">
    <property type="entry name" value="RadC"/>
    <property type="match status" value="1"/>
</dbReference>
<comment type="similarity">
    <text evidence="6">Belongs to the UPF0758 family.</text>
</comment>
<dbReference type="EMBL" id="HG992341">
    <property type="protein sequence ID" value="CAE6842129.1"/>
    <property type="molecule type" value="Genomic_DNA"/>
</dbReference>
<dbReference type="CDD" id="cd08071">
    <property type="entry name" value="MPN_DUF2466"/>
    <property type="match status" value="1"/>
</dbReference>
<dbReference type="SUPFAM" id="SSF102712">
    <property type="entry name" value="JAB1/MPN domain"/>
    <property type="match status" value="1"/>
</dbReference>
<dbReference type="EMBL" id="HG992341">
    <property type="protein sequence ID" value="CAE6842103.1"/>
    <property type="molecule type" value="Genomic_DNA"/>
</dbReference>
<dbReference type="PROSITE" id="PS50249">
    <property type="entry name" value="MPN"/>
    <property type="match status" value="1"/>
</dbReference>
<dbReference type="InterPro" id="IPR037518">
    <property type="entry name" value="MPN"/>
</dbReference>
<keyword evidence="4" id="KW-0862">Zinc</keyword>
<dbReference type="GO" id="GO:0008237">
    <property type="term" value="F:metallopeptidase activity"/>
    <property type="evidence" value="ECO:0007669"/>
    <property type="project" value="UniProtKB-KW"/>
</dbReference>
<evidence type="ECO:0000256" key="6">
    <source>
        <dbReference type="RuleBase" id="RU003797"/>
    </source>
</evidence>
<dbReference type="InterPro" id="IPR046778">
    <property type="entry name" value="UPF0758_N"/>
</dbReference>
<dbReference type="AlphaFoldDB" id="A0A8D6YHR9"/>
<dbReference type="InterPro" id="IPR001405">
    <property type="entry name" value="UPF0758"/>
</dbReference>
<feature type="domain" description="MPN" evidence="8">
    <location>
        <begin position="120"/>
        <end position="242"/>
    </location>
</feature>
<evidence type="ECO:0000256" key="7">
    <source>
        <dbReference type="SAM" id="MobiDB-lite"/>
    </source>
</evidence>
<evidence type="ECO:0000256" key="3">
    <source>
        <dbReference type="ARBA" id="ARBA00022801"/>
    </source>
</evidence>
<organism evidence="9">
    <name type="scientific">Xanthomonas arboricola pv. corylina</name>
    <dbReference type="NCBI Taxonomy" id="487821"/>
    <lineage>
        <taxon>Bacteria</taxon>
        <taxon>Pseudomonadati</taxon>
        <taxon>Pseudomonadota</taxon>
        <taxon>Gammaproteobacteria</taxon>
        <taxon>Lysobacterales</taxon>
        <taxon>Lysobacteraceae</taxon>
        <taxon>Xanthomonas</taxon>
    </lineage>
</organism>
<evidence type="ECO:0000256" key="4">
    <source>
        <dbReference type="ARBA" id="ARBA00022833"/>
    </source>
</evidence>
<dbReference type="InterPro" id="IPR025657">
    <property type="entry name" value="RadC_JAB"/>
</dbReference>
<dbReference type="EMBL" id="HG992338">
    <property type="protein sequence ID" value="CAE6849596.1"/>
    <property type="molecule type" value="Genomic_DNA"/>
</dbReference>
<name>A0A8D6YHR9_9XANT</name>
<dbReference type="Pfam" id="PF20582">
    <property type="entry name" value="UPF0758_N"/>
    <property type="match status" value="1"/>
</dbReference>
<protein>
    <recommendedName>
        <fullName evidence="8">MPN domain-containing protein</fullName>
    </recommendedName>
</protein>
<dbReference type="NCBIfam" id="TIGR00608">
    <property type="entry name" value="radc"/>
    <property type="match status" value="1"/>
</dbReference>
<evidence type="ECO:0000313" key="9">
    <source>
        <dbReference type="EMBL" id="CAE6842103.1"/>
    </source>
</evidence>
<accession>A0A8D6YHR9</accession>
<feature type="region of interest" description="Disordered" evidence="7">
    <location>
        <begin position="1"/>
        <end position="29"/>
    </location>
</feature>
<evidence type="ECO:0000256" key="5">
    <source>
        <dbReference type="ARBA" id="ARBA00023049"/>
    </source>
</evidence>
<gene>
    <name evidence="9" type="ORF">CFBP1159_38870</name>
    <name evidence="10" type="ORF">XAC301_40800</name>
</gene>